<sequence length="78" mass="8727">MRWVQRGCTDIRGGWPACRAWIAAMPSQSDPSYFRGVQILRSGSGNWNDHSRRLVSMPLALAMASLSRSLLLRPCPPE</sequence>
<reference evidence="1" key="2">
    <citation type="submission" date="2015-03" db="EMBL/GenBank/DDBJ databases">
        <authorList>
            <person name="Chow C.-E.T."/>
            <person name="Winget D.M."/>
            <person name="White R.A.III."/>
            <person name="Hallam S.J."/>
            <person name="Suttle C.A."/>
        </authorList>
    </citation>
    <scope>NUCLEOTIDE SEQUENCE</scope>
    <source>
        <strain evidence="1">Anoxic2_5</strain>
    </source>
</reference>
<protein>
    <submittedName>
        <fullName evidence="1">Uncharacterized protein</fullName>
    </submittedName>
</protein>
<reference evidence="1" key="1">
    <citation type="journal article" date="2015" name="Front. Microbiol.">
        <title>Combining genomic sequencing methods to explore viral diversity and reveal potential virus-host interactions.</title>
        <authorList>
            <person name="Chow C.E."/>
            <person name="Winget D.M."/>
            <person name="White R.A.III."/>
            <person name="Hallam S.J."/>
            <person name="Suttle C.A."/>
        </authorList>
    </citation>
    <scope>NUCLEOTIDE SEQUENCE</scope>
    <source>
        <strain evidence="1">Anoxic2_5</strain>
    </source>
</reference>
<proteinExistence type="predicted"/>
<name>A0A0F7L3L0_9VIRU</name>
<organism evidence="1">
    <name type="scientific">uncultured marine virus</name>
    <dbReference type="NCBI Taxonomy" id="186617"/>
    <lineage>
        <taxon>Viruses</taxon>
        <taxon>environmental samples</taxon>
    </lineage>
</organism>
<dbReference type="EMBL" id="KR029589">
    <property type="protein sequence ID" value="AKH47154.1"/>
    <property type="molecule type" value="Genomic_DNA"/>
</dbReference>
<evidence type="ECO:0000313" key="1">
    <source>
        <dbReference type="EMBL" id="AKH47154.1"/>
    </source>
</evidence>
<accession>A0A0F7L3L0</accession>